<feature type="domain" description="CN hydrolase" evidence="10">
    <location>
        <begin position="259"/>
        <end position="511"/>
    </location>
</feature>
<evidence type="ECO:0000313" key="12">
    <source>
        <dbReference type="Proteomes" id="UP001597102"/>
    </source>
</evidence>
<dbReference type="InterPro" id="IPR036526">
    <property type="entry name" value="C-N_Hydrolase_sf"/>
</dbReference>
<dbReference type="EMBL" id="JBHTJO010000002">
    <property type="protein sequence ID" value="MFD0988091.1"/>
    <property type="molecule type" value="Genomic_DNA"/>
</dbReference>
<name>A0ABW3JDD1_9HYPH</name>
<dbReference type="InterPro" id="IPR003010">
    <property type="entry name" value="C-N_Hydrolase"/>
</dbReference>
<keyword evidence="3 9" id="KW-1003">Cell membrane</keyword>
<sequence>MAHGLTGAFARLDAAAGWVAHLRGWRRAGFGTLAGAIGALAFAPYDLWPALFFTFGALVWMLDGSYAVYPTWNGRIRSAAAGGFFYGFGFFLANFYWLAEAFLVEPERHGWLIPFILPGFASWMALYFVGATVFAVLLWSRGAGRVFALAAGFGLFEFIRGHLFTGQPWNLLGYALTPNLPMMQMAALFGVYGLTVLAALLFAAPAACFAPGGSSFQGRRSAGALALCLLLLLGAGVTWGAWRLDTTPVPMTDTKLRIVQASIDQAEKWKAGNADRIFRDYLQLSETEKDGVGLDQIDVLIWPETAIPVVLENEPEALTAIGEMLPEGGALLVGSIRMVYEEAPEGTYRKVYNGLLAVSEGGRIVDTYDKIHLVPFGEFLPFQNFMERLGIMQLTGIRGGFTTGEGPRRLNVPGIPTLMPLICYEVLFPDEVNARGRGAKWMLNVTNDAWFGRSVGPYQHFHQARVRAVEQGLPLVRAANTGISAVVDPMGRILGELGLERKGVVDAALPGNFGATFFTRFERPIEFILWLLTVMGCIGMRTFQLNNKLE</sequence>
<keyword evidence="12" id="KW-1185">Reference proteome</keyword>
<dbReference type="Pfam" id="PF00795">
    <property type="entry name" value="CN_hydrolase"/>
    <property type="match status" value="1"/>
</dbReference>
<comment type="catalytic activity">
    <reaction evidence="9">
        <text>N-terminal S-1,2-diacyl-sn-glyceryl-L-cysteinyl-[lipoprotein] + a glycerophospholipid = N-acyl-S-1,2-diacyl-sn-glyceryl-L-cysteinyl-[lipoprotein] + a 2-acyl-sn-glycero-3-phospholipid + H(+)</text>
        <dbReference type="Rhea" id="RHEA:48228"/>
        <dbReference type="Rhea" id="RHEA-COMP:14681"/>
        <dbReference type="Rhea" id="RHEA-COMP:14684"/>
        <dbReference type="ChEBI" id="CHEBI:15378"/>
        <dbReference type="ChEBI" id="CHEBI:136912"/>
        <dbReference type="ChEBI" id="CHEBI:140656"/>
        <dbReference type="ChEBI" id="CHEBI:140657"/>
        <dbReference type="ChEBI" id="CHEBI:140660"/>
        <dbReference type="EC" id="2.3.1.269"/>
    </reaction>
</comment>
<dbReference type="InterPro" id="IPR045378">
    <property type="entry name" value="LNT_N"/>
</dbReference>
<comment type="similarity">
    <text evidence="2 9">Belongs to the CN hydrolase family. Apolipoprotein N-acyltransferase subfamily.</text>
</comment>
<dbReference type="RefSeq" id="WP_379090888.1">
    <property type="nucleotide sequence ID" value="NZ_JBHTJO010000002.1"/>
</dbReference>
<dbReference type="HAMAP" id="MF_01148">
    <property type="entry name" value="Lnt"/>
    <property type="match status" value="1"/>
</dbReference>
<dbReference type="PANTHER" id="PTHR38686:SF1">
    <property type="entry name" value="APOLIPOPROTEIN N-ACYLTRANSFERASE"/>
    <property type="match status" value="1"/>
</dbReference>
<organism evidence="11 12">
    <name type="scientific">Methyloligella solikamskensis</name>
    <dbReference type="NCBI Taxonomy" id="1177756"/>
    <lineage>
        <taxon>Bacteria</taxon>
        <taxon>Pseudomonadati</taxon>
        <taxon>Pseudomonadota</taxon>
        <taxon>Alphaproteobacteria</taxon>
        <taxon>Hyphomicrobiales</taxon>
        <taxon>Hyphomicrobiaceae</taxon>
        <taxon>Methyloligella</taxon>
    </lineage>
</organism>
<dbReference type="PANTHER" id="PTHR38686">
    <property type="entry name" value="APOLIPOPROTEIN N-ACYLTRANSFERASE"/>
    <property type="match status" value="1"/>
</dbReference>
<keyword evidence="4 9" id="KW-0808">Transferase</keyword>
<evidence type="ECO:0000256" key="6">
    <source>
        <dbReference type="ARBA" id="ARBA00022989"/>
    </source>
</evidence>
<reference evidence="12" key="1">
    <citation type="journal article" date="2019" name="Int. J. Syst. Evol. Microbiol.">
        <title>The Global Catalogue of Microorganisms (GCM) 10K type strain sequencing project: providing services to taxonomists for standard genome sequencing and annotation.</title>
        <authorList>
            <consortium name="The Broad Institute Genomics Platform"/>
            <consortium name="The Broad Institute Genome Sequencing Center for Infectious Disease"/>
            <person name="Wu L."/>
            <person name="Ma J."/>
        </authorList>
    </citation>
    <scope>NUCLEOTIDE SEQUENCE [LARGE SCALE GENOMIC DNA]</scope>
    <source>
        <strain evidence="12">CCUG 61697</strain>
    </source>
</reference>
<proteinExistence type="inferred from homology"/>
<comment type="pathway">
    <text evidence="9">Protein modification; lipoprotein biosynthesis (N-acyl transfer).</text>
</comment>
<feature type="transmembrane region" description="Helical" evidence="9">
    <location>
        <begin position="146"/>
        <end position="165"/>
    </location>
</feature>
<protein>
    <recommendedName>
        <fullName evidence="9">Apolipoprotein N-acyltransferase</fullName>
        <shortName evidence="9">ALP N-acyltransferase</shortName>
        <ecNumber evidence="9">2.3.1.269</ecNumber>
    </recommendedName>
</protein>
<keyword evidence="6 9" id="KW-1133">Transmembrane helix</keyword>
<dbReference type="GO" id="GO:0016746">
    <property type="term" value="F:acyltransferase activity"/>
    <property type="evidence" value="ECO:0007669"/>
    <property type="project" value="UniProtKB-KW"/>
</dbReference>
<dbReference type="CDD" id="cd07571">
    <property type="entry name" value="ALP_N-acyl_transferase"/>
    <property type="match status" value="1"/>
</dbReference>
<evidence type="ECO:0000256" key="7">
    <source>
        <dbReference type="ARBA" id="ARBA00023136"/>
    </source>
</evidence>
<evidence type="ECO:0000313" key="11">
    <source>
        <dbReference type="EMBL" id="MFD0988091.1"/>
    </source>
</evidence>
<keyword evidence="8 9" id="KW-0012">Acyltransferase</keyword>
<evidence type="ECO:0000256" key="1">
    <source>
        <dbReference type="ARBA" id="ARBA00004651"/>
    </source>
</evidence>
<comment type="function">
    <text evidence="9">Catalyzes the phospholipid dependent N-acylation of the N-terminal cysteine of apolipoprotein, the last step in lipoprotein maturation.</text>
</comment>
<keyword evidence="7 9" id="KW-0472">Membrane</keyword>
<evidence type="ECO:0000256" key="8">
    <source>
        <dbReference type="ARBA" id="ARBA00023315"/>
    </source>
</evidence>
<evidence type="ECO:0000256" key="3">
    <source>
        <dbReference type="ARBA" id="ARBA00022475"/>
    </source>
</evidence>
<comment type="caution">
    <text evidence="11">The sequence shown here is derived from an EMBL/GenBank/DDBJ whole genome shotgun (WGS) entry which is preliminary data.</text>
</comment>
<evidence type="ECO:0000256" key="2">
    <source>
        <dbReference type="ARBA" id="ARBA00010065"/>
    </source>
</evidence>
<evidence type="ECO:0000256" key="9">
    <source>
        <dbReference type="HAMAP-Rule" id="MF_01148"/>
    </source>
</evidence>
<dbReference type="Gene3D" id="3.60.110.10">
    <property type="entry name" value="Carbon-nitrogen hydrolase"/>
    <property type="match status" value="1"/>
</dbReference>
<feature type="transmembrane region" description="Helical" evidence="9">
    <location>
        <begin position="81"/>
        <end position="99"/>
    </location>
</feature>
<dbReference type="InterPro" id="IPR004563">
    <property type="entry name" value="Apolipo_AcylTrfase"/>
</dbReference>
<keyword evidence="5 9" id="KW-0812">Transmembrane</keyword>
<dbReference type="PROSITE" id="PS50263">
    <property type="entry name" value="CN_HYDROLASE"/>
    <property type="match status" value="1"/>
</dbReference>
<dbReference type="SUPFAM" id="SSF56317">
    <property type="entry name" value="Carbon-nitrogen hydrolase"/>
    <property type="match status" value="1"/>
</dbReference>
<feature type="transmembrane region" description="Helical" evidence="9">
    <location>
        <begin position="185"/>
        <end position="210"/>
    </location>
</feature>
<accession>A0ABW3JDD1</accession>
<evidence type="ECO:0000259" key="10">
    <source>
        <dbReference type="PROSITE" id="PS50263"/>
    </source>
</evidence>
<feature type="transmembrane region" description="Helical" evidence="9">
    <location>
        <begin position="111"/>
        <end position="139"/>
    </location>
</feature>
<comment type="subcellular location">
    <subcellularLocation>
        <location evidence="1 9">Cell membrane</location>
        <topology evidence="1 9">Multi-pass membrane protein</topology>
    </subcellularLocation>
</comment>
<evidence type="ECO:0000256" key="5">
    <source>
        <dbReference type="ARBA" id="ARBA00022692"/>
    </source>
</evidence>
<gene>
    <name evidence="9 11" type="primary">lnt</name>
    <name evidence="11" type="ORF">ACFQ2F_13380</name>
</gene>
<dbReference type="EC" id="2.3.1.269" evidence="9"/>
<dbReference type="NCBIfam" id="TIGR00546">
    <property type="entry name" value="lnt"/>
    <property type="match status" value="1"/>
</dbReference>
<dbReference type="Pfam" id="PF20154">
    <property type="entry name" value="LNT_N"/>
    <property type="match status" value="1"/>
</dbReference>
<feature type="transmembrane region" description="Helical" evidence="9">
    <location>
        <begin position="222"/>
        <end position="242"/>
    </location>
</feature>
<dbReference type="Proteomes" id="UP001597102">
    <property type="component" value="Unassembled WGS sequence"/>
</dbReference>
<evidence type="ECO:0000256" key="4">
    <source>
        <dbReference type="ARBA" id="ARBA00022679"/>
    </source>
</evidence>
<feature type="transmembrane region" description="Helical" evidence="9">
    <location>
        <begin position="51"/>
        <end position="69"/>
    </location>
</feature>